<proteinExistence type="inferred from homology"/>
<name>A0A6M2EWC5_9ROSI</name>
<dbReference type="PROSITE" id="PS51375">
    <property type="entry name" value="PPR"/>
    <property type="match status" value="1"/>
</dbReference>
<evidence type="ECO:0000256" key="2">
    <source>
        <dbReference type="ARBA" id="ARBA00022737"/>
    </source>
</evidence>
<sequence length="170" mass="19214">MLGKPLKLFNTWISKGNAISYNTIISAPGKEKRFEEASDLLGEVDEKKLEPDCYTYNSAILGGLTDTGRTEDAEEFIKKILEKGKLDDQFLESKRRDVRTVMFLTNLIQIAYSTKINELCSQGRYKDATKIFHESAQKDIVVPKSTCIILMDGLIRRVKGIPKSVTEVTF</sequence>
<dbReference type="PANTHER" id="PTHR47932:SF2">
    <property type="entry name" value="OS10G0484300 PROTEIN"/>
    <property type="match status" value="1"/>
</dbReference>
<dbReference type="Pfam" id="PF13041">
    <property type="entry name" value="PPR_2"/>
    <property type="match status" value="1"/>
</dbReference>
<comment type="similarity">
    <text evidence="1">Belongs to the PPR family. P subfamily.</text>
</comment>
<protein>
    <recommendedName>
        <fullName evidence="5">Pentatricopeptide repeat-containing protein</fullName>
    </recommendedName>
</protein>
<evidence type="ECO:0000256" key="1">
    <source>
        <dbReference type="ARBA" id="ARBA00007626"/>
    </source>
</evidence>
<accession>A0A6M2EWC5</accession>
<reference evidence="4" key="1">
    <citation type="submission" date="2020-03" db="EMBL/GenBank/DDBJ databases">
        <authorList>
            <person name="Zhang R."/>
        </authorList>
    </citation>
    <scope>NUCLEOTIDE SEQUENCE</scope>
</reference>
<organism evidence="4">
    <name type="scientific">Populus davidiana</name>
    <dbReference type="NCBI Taxonomy" id="266767"/>
    <lineage>
        <taxon>Eukaryota</taxon>
        <taxon>Viridiplantae</taxon>
        <taxon>Streptophyta</taxon>
        <taxon>Embryophyta</taxon>
        <taxon>Tracheophyta</taxon>
        <taxon>Spermatophyta</taxon>
        <taxon>Magnoliopsida</taxon>
        <taxon>eudicotyledons</taxon>
        <taxon>Gunneridae</taxon>
        <taxon>Pentapetalae</taxon>
        <taxon>rosids</taxon>
        <taxon>fabids</taxon>
        <taxon>Malpighiales</taxon>
        <taxon>Salicaceae</taxon>
        <taxon>Saliceae</taxon>
        <taxon>Populus</taxon>
    </lineage>
</organism>
<dbReference type="EMBL" id="GILB01008115">
    <property type="protein sequence ID" value="NUU88448.1"/>
    <property type="molecule type" value="Transcribed_RNA"/>
</dbReference>
<dbReference type="InterPro" id="IPR002885">
    <property type="entry name" value="PPR_rpt"/>
</dbReference>
<feature type="repeat" description="PPR" evidence="3">
    <location>
        <begin position="17"/>
        <end position="51"/>
    </location>
</feature>
<evidence type="ECO:0000256" key="3">
    <source>
        <dbReference type="PROSITE-ProRule" id="PRU00708"/>
    </source>
</evidence>
<evidence type="ECO:0008006" key="5">
    <source>
        <dbReference type="Google" id="ProtNLM"/>
    </source>
</evidence>
<dbReference type="InterPro" id="IPR011990">
    <property type="entry name" value="TPR-like_helical_dom_sf"/>
</dbReference>
<dbReference type="NCBIfam" id="TIGR00756">
    <property type="entry name" value="PPR"/>
    <property type="match status" value="1"/>
</dbReference>
<evidence type="ECO:0000313" key="4">
    <source>
        <dbReference type="EMBL" id="NUU88448.1"/>
    </source>
</evidence>
<keyword evidence="2" id="KW-0677">Repeat</keyword>
<dbReference type="Pfam" id="PF01535">
    <property type="entry name" value="PPR"/>
    <property type="match status" value="1"/>
</dbReference>
<dbReference type="PANTHER" id="PTHR47932">
    <property type="entry name" value="ATPASE EXPRESSION PROTEIN 3"/>
    <property type="match status" value="1"/>
</dbReference>
<dbReference type="AlphaFoldDB" id="A0A6M2EWC5"/>
<dbReference type="Gene3D" id="1.25.40.10">
    <property type="entry name" value="Tetratricopeptide repeat domain"/>
    <property type="match status" value="1"/>
</dbReference>
<dbReference type="GO" id="GO:0003729">
    <property type="term" value="F:mRNA binding"/>
    <property type="evidence" value="ECO:0007669"/>
    <property type="project" value="TreeGrafter"/>
</dbReference>